<evidence type="ECO:0000313" key="3">
    <source>
        <dbReference type="Proteomes" id="UP000298252"/>
    </source>
</evidence>
<dbReference type="Pfam" id="PF19865">
    <property type="entry name" value="DUF6338"/>
    <property type="match status" value="1"/>
</dbReference>
<reference evidence="2 3" key="1">
    <citation type="submission" date="2019-03" db="EMBL/GenBank/DDBJ databases">
        <title>Genomics of glacier-inhabiting Cryobacterium strains.</title>
        <authorList>
            <person name="Liu Q."/>
            <person name="Xin Y.-H."/>
        </authorList>
    </citation>
    <scope>NUCLEOTIDE SEQUENCE [LARGE SCALE GENOMIC DNA]</scope>
    <source>
        <strain evidence="2 3">Hh8</strain>
    </source>
</reference>
<keyword evidence="3" id="KW-1185">Reference proteome</keyword>
<keyword evidence="1" id="KW-1133">Transmembrane helix</keyword>
<sequence length="253" mass="27867">MMVQLSFTEIDNQLLTVLALQVNEGIATMEIPGSSFAVAALIVLAFPGIMFAGIRRCLRGEMPEDRNIGLALARGVVLSVVLTACYLVIFGSWEGFGVRSEGSSQSVEITDARSVGLVVLILYVLAPLVIAVVFHHRYIRWVAPKTPVWAWLKFPQSSHGYTMTPAAWDFAASANSQAFVRIHRANGDWIGGWYTRGSYTTTYPEPTSIYISNQFRMNDDGTFGDLLPNTGVWVAISETDVVSWQTMPDVPNK</sequence>
<name>A0ABY2I205_9MICO</name>
<evidence type="ECO:0000256" key="1">
    <source>
        <dbReference type="SAM" id="Phobius"/>
    </source>
</evidence>
<keyword evidence="1" id="KW-0812">Transmembrane</keyword>
<keyword evidence="1" id="KW-0472">Membrane</keyword>
<gene>
    <name evidence="2" type="ORF">E3O21_17215</name>
</gene>
<feature type="transmembrane region" description="Helical" evidence="1">
    <location>
        <begin position="113"/>
        <end position="134"/>
    </location>
</feature>
<dbReference type="EMBL" id="SOFD01000040">
    <property type="protein sequence ID" value="TFB73639.1"/>
    <property type="molecule type" value="Genomic_DNA"/>
</dbReference>
<organism evidence="2 3">
    <name type="scientific">Cryobacterium flavum</name>
    <dbReference type="NCBI Taxonomy" id="1424659"/>
    <lineage>
        <taxon>Bacteria</taxon>
        <taxon>Bacillati</taxon>
        <taxon>Actinomycetota</taxon>
        <taxon>Actinomycetes</taxon>
        <taxon>Micrococcales</taxon>
        <taxon>Microbacteriaceae</taxon>
        <taxon>Cryobacterium</taxon>
    </lineage>
</organism>
<comment type="caution">
    <text evidence="2">The sequence shown here is derived from an EMBL/GenBank/DDBJ whole genome shotgun (WGS) entry which is preliminary data.</text>
</comment>
<feature type="transmembrane region" description="Helical" evidence="1">
    <location>
        <begin position="36"/>
        <end position="54"/>
    </location>
</feature>
<evidence type="ECO:0000313" key="2">
    <source>
        <dbReference type="EMBL" id="TFB73639.1"/>
    </source>
</evidence>
<dbReference type="InterPro" id="IPR045919">
    <property type="entry name" value="DUF6338"/>
</dbReference>
<protein>
    <submittedName>
        <fullName evidence="2">Uncharacterized protein</fullName>
    </submittedName>
</protein>
<accession>A0ABY2I205</accession>
<dbReference type="Proteomes" id="UP000298252">
    <property type="component" value="Unassembled WGS sequence"/>
</dbReference>
<feature type="transmembrane region" description="Helical" evidence="1">
    <location>
        <begin position="75"/>
        <end position="93"/>
    </location>
</feature>
<proteinExistence type="predicted"/>